<evidence type="ECO:0000256" key="7">
    <source>
        <dbReference type="ARBA" id="ARBA00022643"/>
    </source>
</evidence>
<dbReference type="SUPFAM" id="SSF55874">
    <property type="entry name" value="ATPase domain of HSP90 chaperone/DNA topoisomerase II/histidine kinase"/>
    <property type="match status" value="1"/>
</dbReference>
<dbReference type="Proteomes" id="UP000266693">
    <property type="component" value="Unassembled WGS sequence"/>
</dbReference>
<dbReference type="FunFam" id="3.30.450.20:FF:000099">
    <property type="entry name" value="Sensory box sensor histidine kinase"/>
    <property type="match status" value="1"/>
</dbReference>
<name>A0A396RRJ5_9SPHN</name>
<dbReference type="SUPFAM" id="SSF55781">
    <property type="entry name" value="GAF domain-like"/>
    <property type="match status" value="1"/>
</dbReference>
<evidence type="ECO:0000256" key="10">
    <source>
        <dbReference type="ARBA" id="ARBA00022777"/>
    </source>
</evidence>
<evidence type="ECO:0000256" key="3">
    <source>
        <dbReference type="ARBA" id="ARBA00022543"/>
    </source>
</evidence>
<keyword evidence="5" id="KW-0716">Sensory transduction</keyword>
<dbReference type="InterPro" id="IPR013655">
    <property type="entry name" value="PAS_fold_3"/>
</dbReference>
<gene>
    <name evidence="16" type="ORF">D1610_02495</name>
</gene>
<dbReference type="PROSITE" id="PS50112">
    <property type="entry name" value="PAS"/>
    <property type="match status" value="1"/>
</dbReference>
<evidence type="ECO:0000256" key="5">
    <source>
        <dbReference type="ARBA" id="ARBA00022606"/>
    </source>
</evidence>
<keyword evidence="6" id="KW-0285">Flavoprotein</keyword>
<dbReference type="NCBIfam" id="TIGR00229">
    <property type="entry name" value="sensory_box"/>
    <property type="match status" value="1"/>
</dbReference>
<evidence type="ECO:0000259" key="14">
    <source>
        <dbReference type="PROSITE" id="PS50112"/>
    </source>
</evidence>
<dbReference type="EC" id="2.7.13.3" evidence="2"/>
<evidence type="ECO:0000313" key="17">
    <source>
        <dbReference type="Proteomes" id="UP000266693"/>
    </source>
</evidence>
<organism evidence="16 17">
    <name type="scientific">Sphingomonas gilva</name>
    <dbReference type="NCBI Taxonomy" id="2305907"/>
    <lineage>
        <taxon>Bacteria</taxon>
        <taxon>Pseudomonadati</taxon>
        <taxon>Pseudomonadota</taxon>
        <taxon>Alphaproteobacteria</taxon>
        <taxon>Sphingomonadales</taxon>
        <taxon>Sphingomonadaceae</taxon>
        <taxon>Sphingomonas</taxon>
    </lineage>
</organism>
<comment type="catalytic activity">
    <reaction evidence="1">
        <text>ATP + protein L-histidine = ADP + protein N-phospho-L-histidine.</text>
        <dbReference type="EC" id="2.7.13.3"/>
    </reaction>
</comment>
<dbReference type="RefSeq" id="WP_118862526.1">
    <property type="nucleotide sequence ID" value="NZ_QWLV01000001.1"/>
</dbReference>
<evidence type="ECO:0000256" key="8">
    <source>
        <dbReference type="ARBA" id="ARBA00022679"/>
    </source>
</evidence>
<evidence type="ECO:0000256" key="12">
    <source>
        <dbReference type="ARBA" id="ARBA00022991"/>
    </source>
</evidence>
<protein>
    <recommendedName>
        <fullName evidence="2">histidine kinase</fullName>
        <ecNumber evidence="2">2.7.13.3</ecNumber>
    </recommendedName>
</protein>
<evidence type="ECO:0000259" key="15">
    <source>
        <dbReference type="PROSITE" id="PS50113"/>
    </source>
</evidence>
<evidence type="ECO:0000256" key="11">
    <source>
        <dbReference type="ARBA" id="ARBA00022840"/>
    </source>
</evidence>
<dbReference type="SMART" id="SM00911">
    <property type="entry name" value="HWE_HK"/>
    <property type="match status" value="1"/>
</dbReference>
<dbReference type="Pfam" id="PF01590">
    <property type="entry name" value="GAF"/>
    <property type="match status" value="1"/>
</dbReference>
<dbReference type="Pfam" id="PF08447">
    <property type="entry name" value="PAS_3"/>
    <property type="match status" value="1"/>
</dbReference>
<dbReference type="GO" id="GO:0009881">
    <property type="term" value="F:photoreceptor activity"/>
    <property type="evidence" value="ECO:0007669"/>
    <property type="project" value="UniProtKB-KW"/>
</dbReference>
<keyword evidence="3" id="KW-0600">Photoreceptor protein</keyword>
<evidence type="ECO:0000313" key="16">
    <source>
        <dbReference type="EMBL" id="RHW19019.1"/>
    </source>
</evidence>
<keyword evidence="4" id="KW-0597">Phosphoprotein</keyword>
<keyword evidence="12" id="KW-0157">Chromophore</keyword>
<dbReference type="OrthoDB" id="9760752at2"/>
<reference evidence="16 17" key="1">
    <citation type="submission" date="2018-08" db="EMBL/GenBank/DDBJ databases">
        <title>The multiple taxonomic identification of Sphingomonas gilva.</title>
        <authorList>
            <person name="Zhu D."/>
            <person name="Zheng S."/>
        </authorList>
    </citation>
    <scope>NUCLEOTIDE SEQUENCE [LARGE SCALE GENOMIC DNA]</scope>
    <source>
        <strain evidence="16 17">ZDH117</strain>
    </source>
</reference>
<keyword evidence="10" id="KW-0418">Kinase</keyword>
<keyword evidence="13" id="KW-0675">Receptor</keyword>
<feature type="domain" description="PAS" evidence="14">
    <location>
        <begin position="179"/>
        <end position="249"/>
    </location>
</feature>
<dbReference type="PANTHER" id="PTHR43102">
    <property type="entry name" value="SLR1143 PROTEIN"/>
    <property type="match status" value="1"/>
</dbReference>
<comment type="caution">
    <text evidence="16">The sequence shown here is derived from an EMBL/GenBank/DDBJ whole genome shotgun (WGS) entry which is preliminary data.</text>
</comment>
<dbReference type="Pfam" id="PF07536">
    <property type="entry name" value="HWE_HK"/>
    <property type="match status" value="1"/>
</dbReference>
<dbReference type="CDD" id="cd00130">
    <property type="entry name" value="PAS"/>
    <property type="match status" value="1"/>
</dbReference>
<dbReference type="InterPro" id="IPR003018">
    <property type="entry name" value="GAF"/>
</dbReference>
<dbReference type="PANTHER" id="PTHR43102:SF2">
    <property type="entry name" value="GAF DOMAIN-CONTAINING PROTEIN"/>
    <property type="match status" value="1"/>
</dbReference>
<keyword evidence="17" id="KW-1185">Reference proteome</keyword>
<evidence type="ECO:0000256" key="6">
    <source>
        <dbReference type="ARBA" id="ARBA00022630"/>
    </source>
</evidence>
<dbReference type="InterPro" id="IPR036890">
    <property type="entry name" value="HATPase_C_sf"/>
</dbReference>
<dbReference type="SUPFAM" id="SSF55785">
    <property type="entry name" value="PYP-like sensor domain (PAS domain)"/>
    <property type="match status" value="1"/>
</dbReference>
<dbReference type="Gene3D" id="3.30.450.20">
    <property type="entry name" value="PAS domain"/>
    <property type="match status" value="1"/>
</dbReference>
<feature type="domain" description="PAC" evidence="15">
    <location>
        <begin position="252"/>
        <end position="304"/>
    </location>
</feature>
<dbReference type="InterPro" id="IPR011102">
    <property type="entry name" value="Sig_transdc_His_kinase_HWE"/>
</dbReference>
<dbReference type="GO" id="GO:0004673">
    <property type="term" value="F:protein histidine kinase activity"/>
    <property type="evidence" value="ECO:0007669"/>
    <property type="project" value="UniProtKB-EC"/>
</dbReference>
<keyword evidence="8" id="KW-0808">Transferase</keyword>
<keyword evidence="9" id="KW-0547">Nucleotide-binding</keyword>
<dbReference type="EMBL" id="QWLV01000001">
    <property type="protein sequence ID" value="RHW19019.1"/>
    <property type="molecule type" value="Genomic_DNA"/>
</dbReference>
<dbReference type="InterPro" id="IPR001610">
    <property type="entry name" value="PAC"/>
</dbReference>
<proteinExistence type="predicted"/>
<dbReference type="InterPro" id="IPR035965">
    <property type="entry name" value="PAS-like_dom_sf"/>
</dbReference>
<sequence>MHETTLRIPVETSEENRTAVILAHDLSSETGDEKLDAITRFAAALCGAPIALVSLVEKDRQRFLGRTGLDVTETPRETSFCAHAMLGSEPMIVSDATRDPRFANNPLVTGPTGIRFYAGMPLISEEGVPLGALCVIDRVPRGGLTPLQKQGLRVLADDVMARLETRRHARVARAAFDESEVKFRVLADTMPQMVWSTRPDGYHDYYNARWYEFTGMPPGSTDGEGWNGMFHPEDQERAWEVWRHSLATGDPYQVEYRLRHRSGEYRWTLGRALPIRNEAQEIIRWFGTCTDIHEHKLAMEEREVISQELSHRIKNIFSVIAGLIGFAARADPQFAETAKGLRERVLALGRAHDFVRPHSSKSRPSSAPNSLMGLLEQLFAPYENTPGERVAVSGEDAAIDDRSATPFALLFHELATNAAKYGALSNDDGRVSLSIAGYSNALWIVWKETGGPPVKRKPANAGFGSQLLELSAVRQLGGKVDRAWEEDGLCVTIVVPRSALSRQPMDG</sequence>
<dbReference type="Gene3D" id="3.30.450.40">
    <property type="match status" value="1"/>
</dbReference>
<evidence type="ECO:0000256" key="4">
    <source>
        <dbReference type="ARBA" id="ARBA00022553"/>
    </source>
</evidence>
<dbReference type="InterPro" id="IPR000014">
    <property type="entry name" value="PAS"/>
</dbReference>
<evidence type="ECO:0000256" key="2">
    <source>
        <dbReference type="ARBA" id="ARBA00012438"/>
    </source>
</evidence>
<dbReference type="SMART" id="SM00065">
    <property type="entry name" value="GAF"/>
    <property type="match status" value="1"/>
</dbReference>
<dbReference type="Gene3D" id="3.30.565.10">
    <property type="entry name" value="Histidine kinase-like ATPase, C-terminal domain"/>
    <property type="match status" value="1"/>
</dbReference>
<evidence type="ECO:0000256" key="1">
    <source>
        <dbReference type="ARBA" id="ARBA00000085"/>
    </source>
</evidence>
<evidence type="ECO:0000256" key="9">
    <source>
        <dbReference type="ARBA" id="ARBA00022741"/>
    </source>
</evidence>
<evidence type="ECO:0000256" key="13">
    <source>
        <dbReference type="ARBA" id="ARBA00023170"/>
    </source>
</evidence>
<keyword evidence="11" id="KW-0067">ATP-binding</keyword>
<dbReference type="PROSITE" id="PS50113">
    <property type="entry name" value="PAC"/>
    <property type="match status" value="1"/>
</dbReference>
<dbReference type="InterPro" id="IPR029016">
    <property type="entry name" value="GAF-like_dom_sf"/>
</dbReference>
<keyword evidence="7" id="KW-0288">FMN</keyword>
<dbReference type="GO" id="GO:0005524">
    <property type="term" value="F:ATP binding"/>
    <property type="evidence" value="ECO:0007669"/>
    <property type="project" value="UniProtKB-KW"/>
</dbReference>
<dbReference type="SMART" id="SM00086">
    <property type="entry name" value="PAC"/>
    <property type="match status" value="1"/>
</dbReference>
<dbReference type="AlphaFoldDB" id="A0A396RRJ5"/>
<dbReference type="InterPro" id="IPR000700">
    <property type="entry name" value="PAS-assoc_C"/>
</dbReference>
<accession>A0A396RRJ5</accession>